<feature type="transmembrane region" description="Helical" evidence="2">
    <location>
        <begin position="418"/>
        <end position="441"/>
    </location>
</feature>
<dbReference type="EMBL" id="AATLZG010000038">
    <property type="protein sequence ID" value="EFM8156750.1"/>
    <property type="molecule type" value="Genomic_DNA"/>
</dbReference>
<reference evidence="4 5" key="1">
    <citation type="submission" date="2020-02" db="EMBL/GenBank/DDBJ databases">
        <authorList>
            <consortium name="PulseNet: The National Subtyping Network for Foodborne Disease Surveillance"/>
            <person name="Tarr C.L."/>
            <person name="Trees E."/>
            <person name="Katz L.S."/>
            <person name="Carleton-Romer H.A."/>
            <person name="Stroika S."/>
            <person name="Kucerova Z."/>
            <person name="Roache K.F."/>
            <person name="Sabol A.L."/>
            <person name="Besser J."/>
            <person name="Gerner-Smidt P."/>
        </authorList>
    </citation>
    <scope>NUCLEOTIDE SEQUENCE [LARGE SCALE GENOMIC DNA]</scope>
    <source>
        <strain evidence="4 5">PNUSAE002719</strain>
    </source>
</reference>
<organism evidence="4 5">
    <name type="scientific">Escherichia coli</name>
    <dbReference type="NCBI Taxonomy" id="562"/>
    <lineage>
        <taxon>Bacteria</taxon>
        <taxon>Pseudomonadati</taxon>
        <taxon>Pseudomonadota</taxon>
        <taxon>Gammaproteobacteria</taxon>
        <taxon>Enterobacterales</taxon>
        <taxon>Enterobacteriaceae</taxon>
        <taxon>Escherichia</taxon>
    </lineage>
</organism>
<evidence type="ECO:0000313" key="5">
    <source>
        <dbReference type="Proteomes" id="UP000555763"/>
    </source>
</evidence>
<sequence length="728" mass="77664">MASQLDFIINLTDQLTRPLRQVQESVTGFAERSQGAFARIGVGVAGLWGVAEGIRAAMDPAWEMQKALGELEAKGVGAQALTALTTQAMKLGTAFGQSSTEIIRSAWHIRGALDGLSDGDLPRVTAATSTLAVAARVSSEEASTYLAAMGARFRREFSEMGAVGFAEDLAGKTAWMVQQFGVEMSTMQELIEGTKNAGADFGVSMAEQFAILGTLSRTMGTEASGIYEEFLRSAPAAAQKMGMSFVDATGKILPMGDILDRLQARFGRNIEGNVKAQQALDDAFGGGADVIKKLWGQQDMLNRSISELGRNDGMKRATEMAEAMTDPWDRLVASFYNIRAAIGNALYPIIAPLAGRFADIGATFVRWLNMFPNIARWLGYITLTMLALGAAGAVTNIVLGVFSFIMEGHKAIAKGARAAWSLYTLALTKVRSVIIATSLAARLAGVSFLTMSAPVLLVAAAIAALVVVAIKFWQPIKAFIRGFIDGFTDALDAMNPVTAAFGDIARALAPVWQGIKTLFGAFSDLFAPVQLTTGQMNSVTRAGETCGRVVAAAVSLISPALEVVISVIRTLIDIFAIVIRGWQDVVAAFDPTAPVESFRKIAGVIGNVFGDLWNVIKNSFNRTWNWIAEKLNKIPGISIDMKPTEQVHTMTTGAVNSITPPHVAETAIPALAGNRISADLPSGGIRSQIRTDTSTSINNSRTFGDLTINTQNPMTPGQLDEWTELYAG</sequence>
<evidence type="ECO:0000313" key="4">
    <source>
        <dbReference type="EMBL" id="EFM8156750.1"/>
    </source>
</evidence>
<feature type="transmembrane region" description="Helical" evidence="2">
    <location>
        <begin position="453"/>
        <end position="473"/>
    </location>
</feature>
<accession>A0A828P669</accession>
<evidence type="ECO:0000259" key="3">
    <source>
        <dbReference type="Pfam" id="PF10145"/>
    </source>
</evidence>
<proteinExistence type="predicted"/>
<evidence type="ECO:0000256" key="2">
    <source>
        <dbReference type="SAM" id="Phobius"/>
    </source>
</evidence>
<keyword evidence="2" id="KW-1133">Transmembrane helix</keyword>
<keyword evidence="2" id="KW-0472">Membrane</keyword>
<comment type="caution">
    <text evidence="4">The sequence shown here is derived from an EMBL/GenBank/DDBJ whole genome shotgun (WGS) entry which is preliminary data.</text>
</comment>
<dbReference type="InterPro" id="IPR010090">
    <property type="entry name" value="Phage_tape_meas"/>
</dbReference>
<dbReference type="PANTHER" id="PTHR37813">
    <property type="entry name" value="FELS-2 PROPHAGE PROTEIN"/>
    <property type="match status" value="1"/>
</dbReference>
<name>A0A828P669_ECOLX</name>
<dbReference type="AlphaFoldDB" id="A0A828P669"/>
<gene>
    <name evidence="4" type="ORF">A5U30_004469</name>
</gene>
<feature type="transmembrane region" description="Helical" evidence="2">
    <location>
        <begin position="377"/>
        <end position="406"/>
    </location>
</feature>
<keyword evidence="2" id="KW-0812">Transmembrane</keyword>
<dbReference type="Pfam" id="PF10145">
    <property type="entry name" value="PhageMin_Tail"/>
    <property type="match status" value="1"/>
</dbReference>
<keyword evidence="1" id="KW-1188">Viral release from host cell</keyword>
<dbReference type="NCBIfam" id="TIGR01760">
    <property type="entry name" value="tape_meas_TP901"/>
    <property type="match status" value="1"/>
</dbReference>
<dbReference type="Proteomes" id="UP000555763">
    <property type="component" value="Unassembled WGS sequence"/>
</dbReference>
<dbReference type="PANTHER" id="PTHR37813:SF1">
    <property type="entry name" value="FELS-2 PROPHAGE PROTEIN"/>
    <property type="match status" value="1"/>
</dbReference>
<protein>
    <submittedName>
        <fullName evidence="4">Phage tail tape measure protein</fullName>
    </submittedName>
</protein>
<evidence type="ECO:0000256" key="1">
    <source>
        <dbReference type="ARBA" id="ARBA00022612"/>
    </source>
</evidence>
<feature type="domain" description="Phage tail tape measure protein" evidence="3">
    <location>
        <begin position="114"/>
        <end position="285"/>
    </location>
</feature>